<dbReference type="AlphaFoldDB" id="A0A0F9CKF4"/>
<evidence type="ECO:0000313" key="1">
    <source>
        <dbReference type="EMBL" id="KKL49768.1"/>
    </source>
</evidence>
<comment type="caution">
    <text evidence="1">The sequence shown here is derived from an EMBL/GenBank/DDBJ whole genome shotgun (WGS) entry which is preliminary data.</text>
</comment>
<reference evidence="1" key="1">
    <citation type="journal article" date="2015" name="Nature">
        <title>Complex archaea that bridge the gap between prokaryotes and eukaryotes.</title>
        <authorList>
            <person name="Spang A."/>
            <person name="Saw J.H."/>
            <person name="Jorgensen S.L."/>
            <person name="Zaremba-Niedzwiedzka K."/>
            <person name="Martijn J."/>
            <person name="Lind A.E."/>
            <person name="van Eijk R."/>
            <person name="Schleper C."/>
            <person name="Guy L."/>
            <person name="Ettema T.J."/>
        </authorList>
    </citation>
    <scope>NUCLEOTIDE SEQUENCE</scope>
</reference>
<sequence length="427" mass="47305">MKLRKIVNRIIALGVGAILVGSMVGCAQPARTFATEEEFKDAAVAEIDITTDNQAAIDAATEDLFTQDELDAKVAAQKVIDDQVLEDYKTSEKDQADDDATAALKASIFYEKDDLGLNSVTSFSLDDSDLPWLQDTKIKFDNEKIDIHEELIFSGLGVKTSVFDPEFEDNIYLTLETENGMEYRYYVDDEIKIGDISRDDPLEINFNNNSIEIIKVTSASFTVVQGETVTLEEGASKTVTIDGEDVEVTASIISDTAKTVSIAIGDESATDLSKGESSEVGNTEYEVYIKSVMPNEAGELAPDRVTFRISKDVEIKYEAGDEVIEDDDRYEYTIDVTDEEEPTLNYLGITRVEVSDDIDDDYKPITADEEYVFAGGLFSVSISTTEVTYFDYDFKFGEKDNVNAIKITSSDDEGIVIGNDEVDKIYF</sequence>
<accession>A0A0F9CKF4</accession>
<organism evidence="1">
    <name type="scientific">marine sediment metagenome</name>
    <dbReference type="NCBI Taxonomy" id="412755"/>
    <lineage>
        <taxon>unclassified sequences</taxon>
        <taxon>metagenomes</taxon>
        <taxon>ecological metagenomes</taxon>
    </lineage>
</organism>
<name>A0A0F9CKF4_9ZZZZ</name>
<feature type="non-terminal residue" evidence="1">
    <location>
        <position position="427"/>
    </location>
</feature>
<proteinExistence type="predicted"/>
<gene>
    <name evidence="1" type="ORF">LCGC14_2312190</name>
</gene>
<dbReference type="EMBL" id="LAZR01032842">
    <property type="protein sequence ID" value="KKL49768.1"/>
    <property type="molecule type" value="Genomic_DNA"/>
</dbReference>
<dbReference type="PROSITE" id="PS51257">
    <property type="entry name" value="PROKAR_LIPOPROTEIN"/>
    <property type="match status" value="1"/>
</dbReference>
<protein>
    <submittedName>
        <fullName evidence="1">Uncharacterized protein</fullName>
    </submittedName>
</protein>